<sequence length="458" mass="44332">MTLSSPTTPITPTLAEAAAAADAALRGCDSGISFTMRRRSLLMAGFGLGAAGLVAACGSSGEAIAAASSGRGGGSSSGSASAAASRAASSPEYHEASASNTPLSAGTWSGTIGDKQVTLSGAYLVDGTTATIDGGTFESATADQAVFLVVNGGRLTITKARIAKTGDATSSGQHGVDDSYSFYGLNSAVVVVGQGSSVTVSETTLTTDASGANAVVATGSASATVTSCTIATTGESSRGLHATYAGVITGSDLTIETQGAHCAALATDRGSGTVTVDGTNTFTTNGDGSPCLYSTGQITVSGLTGQANASQAVVVEGKNHATVSNSTLTSASAKGGVMLYQSMSGDAADADATTEVSTLAMTGVNLTCTHKVPILYVTNTSSQATLTGCTLTTTGGLATAAEDRWGTAGSNGGVLALTMDATASDGAITASSESSSITVVTANGGTATGPTLGSVTVS</sequence>
<dbReference type="Pfam" id="PF13229">
    <property type="entry name" value="Beta_helix"/>
    <property type="match status" value="1"/>
</dbReference>
<dbReference type="Proteomes" id="UP001289581">
    <property type="component" value="Unassembled WGS sequence"/>
</dbReference>
<proteinExistence type="predicted"/>
<accession>A0AAW9L0W0</accession>
<protein>
    <submittedName>
        <fullName evidence="2">Right-handed parallel beta-helix repeat-containing protein</fullName>
    </submittedName>
</protein>
<reference evidence="2 3" key="1">
    <citation type="submission" date="2023-06" db="EMBL/GenBank/DDBJ databases">
        <title>Actinomyces orist ORNL 0101 HMT-893 genome.</title>
        <authorList>
            <person name="Johnston C.D."/>
            <person name="Chen T."/>
            <person name="Dewhirst F.E."/>
        </authorList>
    </citation>
    <scope>NUCLEOTIDE SEQUENCE [LARGE SCALE GENOMIC DNA]</scope>
    <source>
        <strain evidence="2 3">ORNL 0101</strain>
    </source>
</reference>
<evidence type="ECO:0000313" key="3">
    <source>
        <dbReference type="Proteomes" id="UP001289581"/>
    </source>
</evidence>
<dbReference type="Gene3D" id="2.160.20.20">
    <property type="match status" value="1"/>
</dbReference>
<feature type="domain" description="Right handed beta helix" evidence="1">
    <location>
        <begin position="190"/>
        <end position="343"/>
    </location>
</feature>
<comment type="caution">
    <text evidence="2">The sequence shown here is derived from an EMBL/GenBank/DDBJ whole genome shotgun (WGS) entry which is preliminary data.</text>
</comment>
<organism evidence="2 3">
    <name type="scientific">Actinomyces oris</name>
    <dbReference type="NCBI Taxonomy" id="544580"/>
    <lineage>
        <taxon>Bacteria</taxon>
        <taxon>Bacillati</taxon>
        <taxon>Actinomycetota</taxon>
        <taxon>Actinomycetes</taxon>
        <taxon>Actinomycetales</taxon>
        <taxon>Actinomycetaceae</taxon>
        <taxon>Actinomyces</taxon>
    </lineage>
</organism>
<dbReference type="EMBL" id="JAXBCZ010000001">
    <property type="protein sequence ID" value="MEA1304666.1"/>
    <property type="molecule type" value="Genomic_DNA"/>
</dbReference>
<dbReference type="AlphaFoldDB" id="A0AAW9L0W0"/>
<dbReference type="RefSeq" id="WP_322911980.1">
    <property type="nucleotide sequence ID" value="NZ_JAXBCZ010000001.1"/>
</dbReference>
<gene>
    <name evidence="2" type="ORF">QU665_06245</name>
</gene>
<dbReference type="InterPro" id="IPR039448">
    <property type="entry name" value="Beta_helix"/>
</dbReference>
<dbReference type="InterPro" id="IPR006311">
    <property type="entry name" value="TAT_signal"/>
</dbReference>
<keyword evidence="3" id="KW-1185">Reference proteome</keyword>
<dbReference type="PROSITE" id="PS51318">
    <property type="entry name" value="TAT"/>
    <property type="match status" value="1"/>
</dbReference>
<evidence type="ECO:0000313" key="2">
    <source>
        <dbReference type="EMBL" id="MEA1304666.1"/>
    </source>
</evidence>
<name>A0AAW9L0W0_9ACTO</name>
<evidence type="ECO:0000259" key="1">
    <source>
        <dbReference type="Pfam" id="PF13229"/>
    </source>
</evidence>
<dbReference type="InterPro" id="IPR012332">
    <property type="entry name" value="Autotransporter_pectin_lyase_C"/>
</dbReference>